<dbReference type="RefSeq" id="XP_004366571.1">
    <property type="nucleotide sequence ID" value="XM_004366514.1"/>
</dbReference>
<keyword evidence="2" id="KW-1185">Reference proteome</keyword>
<proteinExistence type="predicted"/>
<accession>F4Q1G6</accession>
<evidence type="ECO:0000313" key="2">
    <source>
        <dbReference type="Proteomes" id="UP000007797"/>
    </source>
</evidence>
<dbReference type="OrthoDB" id="76773at2759"/>
<gene>
    <name evidence="1" type="ORF">DFA_04163</name>
</gene>
<organism evidence="1 2">
    <name type="scientific">Cavenderia fasciculata</name>
    <name type="common">Slime mold</name>
    <name type="synonym">Dictyostelium fasciculatum</name>
    <dbReference type="NCBI Taxonomy" id="261658"/>
    <lineage>
        <taxon>Eukaryota</taxon>
        <taxon>Amoebozoa</taxon>
        <taxon>Evosea</taxon>
        <taxon>Eumycetozoa</taxon>
        <taxon>Dictyostelia</taxon>
        <taxon>Acytosteliales</taxon>
        <taxon>Cavenderiaceae</taxon>
        <taxon>Cavenderia</taxon>
    </lineage>
</organism>
<name>F4Q1G6_CACFS</name>
<protein>
    <submittedName>
        <fullName evidence="1">Uncharacterized protein</fullName>
    </submittedName>
</protein>
<dbReference type="Proteomes" id="UP000007797">
    <property type="component" value="Unassembled WGS sequence"/>
</dbReference>
<sequence>MDSLYGPDDMDGPCQGGHLEIVEFLHKYGNLKCSWEALIGNVRYDTCKYMDLTANIKCKSKRPFTSCQFLNRNRTEECTSRAINYASKNVDIAANSSTLLATIPFVENTLFEFVFDAVNGVIYRWSLR</sequence>
<dbReference type="AlphaFoldDB" id="F4Q1G6"/>
<dbReference type="GeneID" id="14870541"/>
<evidence type="ECO:0000313" key="1">
    <source>
        <dbReference type="EMBL" id="EGG18667.1"/>
    </source>
</evidence>
<dbReference type="KEGG" id="dfa:DFA_04163"/>
<reference evidence="2" key="1">
    <citation type="journal article" date="2011" name="Genome Res.">
        <title>Phylogeny-wide analysis of social amoeba genomes highlights ancient origins for complex intercellular communication.</title>
        <authorList>
            <person name="Heidel A.J."/>
            <person name="Lawal H.M."/>
            <person name="Felder M."/>
            <person name="Schilde C."/>
            <person name="Helps N.R."/>
            <person name="Tunggal B."/>
            <person name="Rivero F."/>
            <person name="John U."/>
            <person name="Schleicher M."/>
            <person name="Eichinger L."/>
            <person name="Platzer M."/>
            <person name="Noegel A.A."/>
            <person name="Schaap P."/>
            <person name="Gloeckner G."/>
        </authorList>
    </citation>
    <scope>NUCLEOTIDE SEQUENCE [LARGE SCALE GENOMIC DNA]</scope>
    <source>
        <strain evidence="2">SH3</strain>
    </source>
</reference>
<dbReference type="EMBL" id="GL883018">
    <property type="protein sequence ID" value="EGG18667.1"/>
    <property type="molecule type" value="Genomic_DNA"/>
</dbReference>